<dbReference type="PROSITE" id="PS51915">
    <property type="entry name" value="ZAD"/>
    <property type="match status" value="1"/>
</dbReference>
<dbReference type="SMART" id="SM00355">
    <property type="entry name" value="ZnF_C2H2"/>
    <property type="match status" value="11"/>
</dbReference>
<dbReference type="InterPro" id="IPR012934">
    <property type="entry name" value="Znf_AD"/>
</dbReference>
<evidence type="ECO:0000259" key="9">
    <source>
        <dbReference type="PROSITE" id="PS51915"/>
    </source>
</evidence>
<dbReference type="InterPro" id="IPR036236">
    <property type="entry name" value="Znf_C2H2_sf"/>
</dbReference>
<dbReference type="PROSITE" id="PS00028">
    <property type="entry name" value="ZINC_FINGER_C2H2_1"/>
    <property type="match status" value="7"/>
</dbReference>
<feature type="domain" description="C2H2-type" evidence="8">
    <location>
        <begin position="289"/>
        <end position="316"/>
    </location>
</feature>
<sequence length="537" mass="64078">MDIFTEKYCRFCLKESSRRVKLLKIDKEIEESFYELTQIKLSKHSIFINLSNSICTECSKDLNKCINTKNLFIEKQTELEKKATGFNSVNIKTEDINTVNNIKIEYNYEDSNDNNDFDISEHFSQAYVDCDSNDIKEDPEDPAEPAISNLEEQDDDDEPKPKKKKKRERKECTLCGSKVKNLKEHFKYTHNQVSKKYFCDKCTFGCYFKHKIEIHVQQHIPKQYRDLIECAHCEFKCSRKDTLKKHFLSFHTAFSREKNVQCTECDKAYYSVSQLNNHVRNVHHNIRNYCCKHCEKRFFTTKDLNLHVPRHFDKKEKCPRCDLMFYTVAEVRSHIKRVHLPPTISCSYEDCDRKFATNEMMKKHVKIRHQRLKEFVCVECGAPFAQYNTMKRHMDTVHRSLRVQCPVDNCGFSMKRKEKFKFHLIKYHKELDEEARDEVIKSLSYKTEEQQTHVTEFPCTECGKMFTKYHNLKRHVAKGHVKKIYPRRLFYCPLDNCSYKISGKYRVKIHLQRKHQCDENTIESLFKDIKFDVIEVS</sequence>
<feature type="binding site" evidence="6">
    <location>
        <position position="58"/>
    </location>
    <ligand>
        <name>Zn(2+)</name>
        <dbReference type="ChEBI" id="CHEBI:29105"/>
    </ligand>
</feature>
<evidence type="ECO:0000256" key="1">
    <source>
        <dbReference type="ARBA" id="ARBA00022723"/>
    </source>
</evidence>
<keyword evidence="3 5" id="KW-0863">Zinc-finger</keyword>
<dbReference type="PROSITE" id="PS50157">
    <property type="entry name" value="ZINC_FINGER_C2H2_2"/>
    <property type="match status" value="5"/>
</dbReference>
<feature type="domain" description="C2H2-type" evidence="8">
    <location>
        <begin position="457"/>
        <end position="480"/>
    </location>
</feature>
<keyword evidence="1 6" id="KW-0479">Metal-binding</keyword>
<feature type="domain" description="ZAD" evidence="9">
    <location>
        <begin position="7"/>
        <end position="82"/>
    </location>
</feature>
<keyword evidence="4 6" id="KW-0862">Zinc</keyword>
<reference evidence="10" key="1">
    <citation type="submission" date="2022-01" db="EMBL/GenBank/DDBJ databases">
        <authorList>
            <person name="King R."/>
        </authorList>
    </citation>
    <scope>NUCLEOTIDE SEQUENCE</scope>
</reference>
<evidence type="ECO:0000313" key="11">
    <source>
        <dbReference type="Proteomes" id="UP001153620"/>
    </source>
</evidence>
<evidence type="ECO:0000259" key="8">
    <source>
        <dbReference type="PROSITE" id="PS50157"/>
    </source>
</evidence>
<dbReference type="Pfam" id="PF00096">
    <property type="entry name" value="zf-C2H2"/>
    <property type="match status" value="3"/>
</dbReference>
<gene>
    <name evidence="10" type="ORF">CHIRRI_LOCUS6145</name>
</gene>
<feature type="binding site" evidence="6">
    <location>
        <position position="12"/>
    </location>
    <ligand>
        <name>Zn(2+)</name>
        <dbReference type="ChEBI" id="CHEBI:29105"/>
    </ligand>
</feature>
<dbReference type="Proteomes" id="UP001153620">
    <property type="component" value="Chromosome 2"/>
</dbReference>
<feature type="binding site" evidence="6">
    <location>
        <position position="55"/>
    </location>
    <ligand>
        <name>Zn(2+)</name>
        <dbReference type="ChEBI" id="CHEBI:29105"/>
    </ligand>
</feature>
<dbReference type="PANTHER" id="PTHR24379">
    <property type="entry name" value="KRAB AND ZINC FINGER DOMAIN-CONTAINING"/>
    <property type="match status" value="1"/>
</dbReference>
<dbReference type="AlphaFoldDB" id="A0A9N9WRE6"/>
<organism evidence="10 11">
    <name type="scientific">Chironomus riparius</name>
    <dbReference type="NCBI Taxonomy" id="315576"/>
    <lineage>
        <taxon>Eukaryota</taxon>
        <taxon>Metazoa</taxon>
        <taxon>Ecdysozoa</taxon>
        <taxon>Arthropoda</taxon>
        <taxon>Hexapoda</taxon>
        <taxon>Insecta</taxon>
        <taxon>Pterygota</taxon>
        <taxon>Neoptera</taxon>
        <taxon>Endopterygota</taxon>
        <taxon>Diptera</taxon>
        <taxon>Nematocera</taxon>
        <taxon>Chironomoidea</taxon>
        <taxon>Chironomidae</taxon>
        <taxon>Chironominae</taxon>
        <taxon>Chironomus</taxon>
    </lineage>
</organism>
<feature type="domain" description="C2H2-type" evidence="8">
    <location>
        <begin position="375"/>
        <end position="403"/>
    </location>
</feature>
<dbReference type="InterPro" id="IPR013087">
    <property type="entry name" value="Znf_C2H2_type"/>
</dbReference>
<keyword evidence="2" id="KW-0677">Repeat</keyword>
<dbReference type="SMART" id="SM00868">
    <property type="entry name" value="zf-AD"/>
    <property type="match status" value="1"/>
</dbReference>
<dbReference type="OrthoDB" id="6077919at2759"/>
<evidence type="ECO:0000256" key="7">
    <source>
        <dbReference type="SAM" id="MobiDB-lite"/>
    </source>
</evidence>
<accession>A0A9N9WRE6</accession>
<reference evidence="10" key="2">
    <citation type="submission" date="2022-10" db="EMBL/GenBank/DDBJ databases">
        <authorList>
            <consortium name="ENA_rothamsted_submissions"/>
            <consortium name="culmorum"/>
            <person name="King R."/>
        </authorList>
    </citation>
    <scope>NUCLEOTIDE SEQUENCE</scope>
</reference>
<dbReference type="PANTHER" id="PTHR24379:SF121">
    <property type="entry name" value="C2H2-TYPE DOMAIN-CONTAINING PROTEIN"/>
    <property type="match status" value="1"/>
</dbReference>
<name>A0A9N9WRE6_9DIPT</name>
<feature type="domain" description="C2H2-type" evidence="8">
    <location>
        <begin position="260"/>
        <end position="288"/>
    </location>
</feature>
<dbReference type="GO" id="GO:0008270">
    <property type="term" value="F:zinc ion binding"/>
    <property type="evidence" value="ECO:0007669"/>
    <property type="project" value="UniProtKB-UniRule"/>
</dbReference>
<keyword evidence="11" id="KW-1185">Reference proteome</keyword>
<feature type="binding site" evidence="6">
    <location>
        <position position="9"/>
    </location>
    <ligand>
        <name>Zn(2+)</name>
        <dbReference type="ChEBI" id="CHEBI:29105"/>
    </ligand>
</feature>
<evidence type="ECO:0000256" key="3">
    <source>
        <dbReference type="ARBA" id="ARBA00022771"/>
    </source>
</evidence>
<feature type="domain" description="C2H2-type" evidence="8">
    <location>
        <begin position="344"/>
        <end position="374"/>
    </location>
</feature>
<dbReference type="SUPFAM" id="SSF57667">
    <property type="entry name" value="beta-beta-alpha zinc fingers"/>
    <property type="match status" value="4"/>
</dbReference>
<protein>
    <submittedName>
        <fullName evidence="10">Uncharacterized protein</fullName>
    </submittedName>
</protein>
<evidence type="ECO:0000313" key="10">
    <source>
        <dbReference type="EMBL" id="CAG9803244.1"/>
    </source>
</evidence>
<evidence type="ECO:0000256" key="5">
    <source>
        <dbReference type="PROSITE-ProRule" id="PRU00042"/>
    </source>
</evidence>
<dbReference type="Gene3D" id="3.30.160.60">
    <property type="entry name" value="Classic Zinc Finger"/>
    <property type="match status" value="4"/>
</dbReference>
<proteinExistence type="predicted"/>
<dbReference type="EMBL" id="OU895878">
    <property type="protein sequence ID" value="CAG9803244.1"/>
    <property type="molecule type" value="Genomic_DNA"/>
</dbReference>
<dbReference type="GO" id="GO:0005634">
    <property type="term" value="C:nucleus"/>
    <property type="evidence" value="ECO:0007669"/>
    <property type="project" value="InterPro"/>
</dbReference>
<evidence type="ECO:0000256" key="2">
    <source>
        <dbReference type="ARBA" id="ARBA00022737"/>
    </source>
</evidence>
<evidence type="ECO:0000256" key="4">
    <source>
        <dbReference type="ARBA" id="ARBA00022833"/>
    </source>
</evidence>
<feature type="region of interest" description="Disordered" evidence="7">
    <location>
        <begin position="134"/>
        <end position="165"/>
    </location>
</feature>
<evidence type="ECO:0000256" key="6">
    <source>
        <dbReference type="PROSITE-ProRule" id="PRU01263"/>
    </source>
</evidence>